<comment type="domain">
    <text evidence="11">The RING-type zinc finger domain is responsible for E3 ligase activity.</text>
</comment>
<keyword evidence="11" id="KW-0256">Endoplasmic reticulum</keyword>
<keyword evidence="9" id="KW-0472">Membrane</keyword>
<dbReference type="SUPFAM" id="SSF57850">
    <property type="entry name" value="RING/U-box"/>
    <property type="match status" value="1"/>
</dbReference>
<comment type="function">
    <text evidence="11">E3 ubiquitin-protein ligase.</text>
</comment>
<dbReference type="GO" id="GO:0008270">
    <property type="term" value="F:zinc ion binding"/>
    <property type="evidence" value="ECO:0007669"/>
    <property type="project" value="UniProtKB-KW"/>
</dbReference>
<proteinExistence type="predicted"/>
<dbReference type="PANTHER" id="PTHR12313">
    <property type="entry name" value="E3 UBIQUITIN-PROTEIN LIGASE RNF5-RELATED"/>
    <property type="match status" value="1"/>
</dbReference>
<feature type="domain" description="RING-type" evidence="12">
    <location>
        <begin position="43"/>
        <end position="90"/>
    </location>
</feature>
<dbReference type="AlphaFoldDB" id="A0ABC8UPN3"/>
<evidence type="ECO:0000259" key="12">
    <source>
        <dbReference type="PROSITE" id="PS50089"/>
    </source>
</evidence>
<evidence type="ECO:0000256" key="7">
    <source>
        <dbReference type="ARBA" id="ARBA00022786"/>
    </source>
</evidence>
<keyword evidence="7 11" id="KW-0833">Ubl conjugation pathway</keyword>
<dbReference type="InterPro" id="IPR013083">
    <property type="entry name" value="Znf_RING/FYVE/PHD"/>
</dbReference>
<comment type="pathway">
    <text evidence="3 11">Protein modification; protein ubiquitination.</text>
</comment>
<dbReference type="InterPro" id="IPR017907">
    <property type="entry name" value="Znf_RING_CS"/>
</dbReference>
<dbReference type="GO" id="GO:0006511">
    <property type="term" value="P:ubiquitin-dependent protein catabolic process"/>
    <property type="evidence" value="ECO:0007669"/>
    <property type="project" value="UniProtKB-UniRule"/>
</dbReference>
<evidence type="ECO:0000256" key="2">
    <source>
        <dbReference type="ARBA" id="ARBA00004308"/>
    </source>
</evidence>
<protein>
    <recommendedName>
        <fullName evidence="11">E3 ubiquitin-protein ligase RMA</fullName>
        <ecNumber evidence="11">2.3.2.27</ecNumber>
    </recommendedName>
    <alternativeName>
        <fullName evidence="11">Protein RING membrane-anchor</fullName>
    </alternativeName>
    <alternativeName>
        <fullName evidence="11">RING-type E3 ubiquitin transferase RMA</fullName>
    </alternativeName>
</protein>
<keyword evidence="6 10" id="KW-0863">Zinc-finger</keyword>
<dbReference type="Proteomes" id="UP001642360">
    <property type="component" value="Unassembled WGS sequence"/>
</dbReference>
<evidence type="ECO:0000256" key="5">
    <source>
        <dbReference type="ARBA" id="ARBA00022723"/>
    </source>
</evidence>
<accession>A0ABC8UPN3</accession>
<comment type="caution">
    <text evidence="13">The sequence shown here is derived from an EMBL/GenBank/DDBJ whole genome shotgun (WGS) entry which is preliminary data.</text>
</comment>
<sequence>MMAFEQNFQESLLQFESVEDLSLKKSDSAQTTASDNMNGCFDCNICLDSAHDPVVTLCGHLYCWPCMYKWLHVQSSSPESEEQPNCPVCKANISPSSLVPLYGRGTSSSESEAKRPQLDLVIPRRPPAVGVNTSLTAATSMAPHPIQQLPNPFRPQPQAFYQQQYFPHPFGNYAPMSSSNFGSTAMTSLFSPTVGMVGEMVFARMFGSSDTSLFAHPHLNSYPLIRSGSPRLRRQEMQVDKSLNRLSIFFLCCFVLCLLLF</sequence>
<dbReference type="PROSITE" id="PS50089">
    <property type="entry name" value="ZF_RING_2"/>
    <property type="match status" value="1"/>
</dbReference>
<dbReference type="InterPro" id="IPR001841">
    <property type="entry name" value="Znf_RING"/>
</dbReference>
<dbReference type="InterPro" id="IPR045103">
    <property type="entry name" value="RNF5/RNF185-like"/>
</dbReference>
<dbReference type="GO" id="GO:0061630">
    <property type="term" value="F:ubiquitin protein ligase activity"/>
    <property type="evidence" value="ECO:0007669"/>
    <property type="project" value="UniProtKB-UniRule"/>
</dbReference>
<dbReference type="GO" id="GO:0005789">
    <property type="term" value="C:endoplasmic reticulum membrane"/>
    <property type="evidence" value="ECO:0007669"/>
    <property type="project" value="UniProtKB-SubCell"/>
</dbReference>
<evidence type="ECO:0000313" key="14">
    <source>
        <dbReference type="Proteomes" id="UP001642360"/>
    </source>
</evidence>
<evidence type="ECO:0000256" key="4">
    <source>
        <dbReference type="ARBA" id="ARBA00022679"/>
    </source>
</evidence>
<keyword evidence="14" id="KW-1185">Reference proteome</keyword>
<reference evidence="13 14" key="1">
    <citation type="submission" date="2024-02" db="EMBL/GenBank/DDBJ databases">
        <authorList>
            <person name="Vignale AGUSTIN F."/>
            <person name="Sosa J E."/>
            <person name="Modenutti C."/>
        </authorList>
    </citation>
    <scope>NUCLEOTIDE SEQUENCE [LARGE SCALE GENOMIC DNA]</scope>
</reference>
<organism evidence="13 14">
    <name type="scientific">Ilex paraguariensis</name>
    <name type="common">yerba mate</name>
    <dbReference type="NCBI Taxonomy" id="185542"/>
    <lineage>
        <taxon>Eukaryota</taxon>
        <taxon>Viridiplantae</taxon>
        <taxon>Streptophyta</taxon>
        <taxon>Embryophyta</taxon>
        <taxon>Tracheophyta</taxon>
        <taxon>Spermatophyta</taxon>
        <taxon>Magnoliopsida</taxon>
        <taxon>eudicotyledons</taxon>
        <taxon>Gunneridae</taxon>
        <taxon>Pentapetalae</taxon>
        <taxon>asterids</taxon>
        <taxon>campanulids</taxon>
        <taxon>Aquifoliales</taxon>
        <taxon>Aquifoliaceae</taxon>
        <taxon>Ilex</taxon>
    </lineage>
</organism>
<evidence type="ECO:0000256" key="3">
    <source>
        <dbReference type="ARBA" id="ARBA00004906"/>
    </source>
</evidence>
<dbReference type="InterPro" id="IPR018957">
    <property type="entry name" value="Znf_C3HC4_RING-type"/>
</dbReference>
<evidence type="ECO:0000256" key="6">
    <source>
        <dbReference type="ARBA" id="ARBA00022771"/>
    </source>
</evidence>
<name>A0ABC8UPN3_9AQUA</name>
<keyword evidence="8 11" id="KW-0862">Zinc</keyword>
<dbReference type="EMBL" id="CAUOFW020008502">
    <property type="protein sequence ID" value="CAK9183020.1"/>
    <property type="molecule type" value="Genomic_DNA"/>
</dbReference>
<evidence type="ECO:0000256" key="1">
    <source>
        <dbReference type="ARBA" id="ARBA00000900"/>
    </source>
</evidence>
<dbReference type="EC" id="2.3.2.27" evidence="11"/>
<gene>
    <name evidence="13" type="ORF">ILEXP_LOCUS53257</name>
</gene>
<comment type="catalytic activity">
    <reaction evidence="1 11">
        <text>S-ubiquitinyl-[E2 ubiquitin-conjugating enzyme]-L-cysteine + [acceptor protein]-L-lysine = [E2 ubiquitin-conjugating enzyme]-L-cysteine + N(6)-ubiquitinyl-[acceptor protein]-L-lysine.</text>
        <dbReference type="EC" id="2.3.2.27"/>
    </reaction>
</comment>
<evidence type="ECO:0000256" key="9">
    <source>
        <dbReference type="ARBA" id="ARBA00023136"/>
    </source>
</evidence>
<dbReference type="Pfam" id="PF00097">
    <property type="entry name" value="zf-C3HC4"/>
    <property type="match status" value="1"/>
</dbReference>
<keyword evidence="5 11" id="KW-0479">Metal-binding</keyword>
<comment type="subcellular location">
    <subcellularLocation>
        <location evidence="2">Endomembrane system</location>
    </subcellularLocation>
    <subcellularLocation>
        <location evidence="11">Endoplasmic reticulum membrane</location>
        <topology evidence="11">Single-pass type IV membrane protein</topology>
    </subcellularLocation>
</comment>
<dbReference type="CDD" id="cd16745">
    <property type="entry name" value="RING-HC_AtRMA-like"/>
    <property type="match status" value="1"/>
</dbReference>
<dbReference type="Gene3D" id="3.30.40.10">
    <property type="entry name" value="Zinc/RING finger domain, C3HC4 (zinc finger)"/>
    <property type="match status" value="1"/>
</dbReference>
<evidence type="ECO:0000256" key="8">
    <source>
        <dbReference type="ARBA" id="ARBA00022833"/>
    </source>
</evidence>
<dbReference type="SMART" id="SM00184">
    <property type="entry name" value="RING"/>
    <property type="match status" value="1"/>
</dbReference>
<keyword evidence="4 11" id="KW-0808">Transferase</keyword>
<evidence type="ECO:0000313" key="13">
    <source>
        <dbReference type="EMBL" id="CAK9183020.1"/>
    </source>
</evidence>
<evidence type="ECO:0000256" key="10">
    <source>
        <dbReference type="PROSITE-ProRule" id="PRU00175"/>
    </source>
</evidence>
<dbReference type="PROSITE" id="PS00518">
    <property type="entry name" value="ZF_RING_1"/>
    <property type="match status" value="1"/>
</dbReference>
<evidence type="ECO:0000256" key="11">
    <source>
        <dbReference type="RuleBase" id="RU369090"/>
    </source>
</evidence>